<feature type="transmembrane region" description="Helical" evidence="7">
    <location>
        <begin position="203"/>
        <end position="222"/>
    </location>
</feature>
<dbReference type="Pfam" id="PF00361">
    <property type="entry name" value="Proton_antipo_M"/>
    <property type="match status" value="1"/>
</dbReference>
<dbReference type="AlphaFoldDB" id="A0A1I6UMA0"/>
<keyword evidence="5 7" id="KW-0472">Membrane</keyword>
<dbReference type="GO" id="GO:0042773">
    <property type="term" value="P:ATP synthesis coupled electron transport"/>
    <property type="evidence" value="ECO:0007669"/>
    <property type="project" value="InterPro"/>
</dbReference>
<dbReference type="InterPro" id="IPR001750">
    <property type="entry name" value="ND/Mrp_TM"/>
</dbReference>
<dbReference type="EMBL" id="FOZZ01000009">
    <property type="protein sequence ID" value="SFT02518.1"/>
    <property type="molecule type" value="Genomic_DNA"/>
</dbReference>
<sequence>MSNLFILLLVPIIAAIVLFFIKQSSTAKWTALVFALLQAGLTLPFLCGFEPNAAIQFEQNWVWIASLGVHFHIGLDGISLPMVLLTNGLIPLIVLTTFSKAYKGNFYGLVSFMQAGLLLVFLALDAFSFYVGWEIALIPIYFICALWGSGDRIKVNLKFFIYTFFGSLLMLIGIIYLYKQVPSNNFEWTSFVALDLSETTQRWIFWAFFIAFAIKIPIFPFHTWQPDTYTNAPAAGTMLLAGIMLKMGVYGLIRWLLPIAPFGVVAYSQVVMVLCVIGIVYASIIAFKQQDAKRLIAYSSIAHVGLISAGVVSWHEEGVQGAIIQMVNHGISVVGLFFIIDILEDRTGTRLLGEQGGLAAPFPKLATVFLIILMGAVGLPLTNGFIGEFLLLKGVYDYGVWFAVFGGLTLILGAVYMLRFYQKSMLGTLTLRPILGGDIRGAEVLVLVVIVFFTLFLGILPNSILKLSEASVVNLLNQIKF</sequence>
<feature type="transmembrane region" description="Helical" evidence="7">
    <location>
        <begin position="398"/>
        <end position="421"/>
    </location>
</feature>
<feature type="transmembrane region" description="Helical" evidence="7">
    <location>
        <begin position="106"/>
        <end position="124"/>
    </location>
</feature>
<feature type="transmembrane region" description="Helical" evidence="7">
    <location>
        <begin position="326"/>
        <end position="344"/>
    </location>
</feature>
<dbReference type="PANTHER" id="PTHR43507">
    <property type="entry name" value="NADH-UBIQUINONE OXIDOREDUCTASE CHAIN 4"/>
    <property type="match status" value="1"/>
</dbReference>
<feature type="transmembrane region" description="Helical" evidence="7">
    <location>
        <begin position="29"/>
        <end position="49"/>
    </location>
</feature>
<evidence type="ECO:0000259" key="8">
    <source>
        <dbReference type="Pfam" id="PF00361"/>
    </source>
</evidence>
<evidence type="ECO:0000256" key="2">
    <source>
        <dbReference type="ARBA" id="ARBA00009025"/>
    </source>
</evidence>
<name>A0A1I6UMA0_9SPHI</name>
<evidence type="ECO:0000313" key="10">
    <source>
        <dbReference type="Proteomes" id="UP000198785"/>
    </source>
</evidence>
<dbReference type="InterPro" id="IPR003918">
    <property type="entry name" value="NADH_UbQ_OxRdtase"/>
</dbReference>
<feature type="transmembrane region" description="Helical" evidence="7">
    <location>
        <begin position="365"/>
        <end position="386"/>
    </location>
</feature>
<dbReference type="GO" id="GO:0015990">
    <property type="term" value="P:electron transport coupled proton transport"/>
    <property type="evidence" value="ECO:0007669"/>
    <property type="project" value="TreeGrafter"/>
</dbReference>
<evidence type="ECO:0000256" key="1">
    <source>
        <dbReference type="ARBA" id="ARBA00004127"/>
    </source>
</evidence>
<dbReference type="STRING" id="683125.SAMN05660206_109105"/>
<dbReference type="InterPro" id="IPR010227">
    <property type="entry name" value="NADH_Q_OxRdtase_chainM/4"/>
</dbReference>
<evidence type="ECO:0000256" key="3">
    <source>
        <dbReference type="ARBA" id="ARBA00022692"/>
    </source>
</evidence>
<dbReference type="OrthoDB" id="9811718at2"/>
<dbReference type="GO" id="GO:0016020">
    <property type="term" value="C:membrane"/>
    <property type="evidence" value="ECO:0007669"/>
    <property type="project" value="UniProtKB-SubCell"/>
</dbReference>
<dbReference type="GO" id="GO:0003954">
    <property type="term" value="F:NADH dehydrogenase activity"/>
    <property type="evidence" value="ECO:0007669"/>
    <property type="project" value="TreeGrafter"/>
</dbReference>
<feature type="transmembrane region" description="Helical" evidence="7">
    <location>
        <begin position="442"/>
        <end position="460"/>
    </location>
</feature>
<evidence type="ECO:0000256" key="6">
    <source>
        <dbReference type="RuleBase" id="RU000320"/>
    </source>
</evidence>
<proteinExistence type="inferred from homology"/>
<feature type="transmembrane region" description="Helical" evidence="7">
    <location>
        <begin position="61"/>
        <end position="94"/>
    </location>
</feature>
<evidence type="ECO:0000256" key="7">
    <source>
        <dbReference type="SAM" id="Phobius"/>
    </source>
</evidence>
<evidence type="ECO:0000256" key="5">
    <source>
        <dbReference type="ARBA" id="ARBA00023136"/>
    </source>
</evidence>
<evidence type="ECO:0000256" key="4">
    <source>
        <dbReference type="ARBA" id="ARBA00022989"/>
    </source>
</evidence>
<dbReference type="NCBIfam" id="TIGR01972">
    <property type="entry name" value="NDH_I_M"/>
    <property type="match status" value="1"/>
</dbReference>
<keyword evidence="3 6" id="KW-0812">Transmembrane</keyword>
<gene>
    <name evidence="9" type="ORF">SAMN05660206_109105</name>
</gene>
<reference evidence="9 10" key="1">
    <citation type="submission" date="2016-10" db="EMBL/GenBank/DDBJ databases">
        <authorList>
            <person name="de Groot N.N."/>
        </authorList>
    </citation>
    <scope>NUCLEOTIDE SEQUENCE [LARGE SCALE GENOMIC DNA]</scope>
    <source>
        <strain evidence="9 10">DSM 22789</strain>
    </source>
</reference>
<keyword evidence="10" id="KW-1185">Reference proteome</keyword>
<feature type="transmembrane region" description="Helical" evidence="7">
    <location>
        <begin position="234"/>
        <end position="253"/>
    </location>
</feature>
<dbReference type="GO" id="GO:0008137">
    <property type="term" value="F:NADH dehydrogenase (ubiquinone) activity"/>
    <property type="evidence" value="ECO:0007669"/>
    <property type="project" value="InterPro"/>
</dbReference>
<dbReference type="RefSeq" id="WP_093366537.1">
    <property type="nucleotide sequence ID" value="NZ_FOZZ01000009.1"/>
</dbReference>
<dbReference type="PRINTS" id="PR01437">
    <property type="entry name" value="NUOXDRDTASE4"/>
</dbReference>
<dbReference type="GO" id="GO:0012505">
    <property type="term" value="C:endomembrane system"/>
    <property type="evidence" value="ECO:0007669"/>
    <property type="project" value="UniProtKB-SubCell"/>
</dbReference>
<feature type="transmembrane region" description="Helical" evidence="7">
    <location>
        <begin position="130"/>
        <end position="147"/>
    </location>
</feature>
<dbReference type="GO" id="GO:0048039">
    <property type="term" value="F:ubiquinone binding"/>
    <property type="evidence" value="ECO:0007669"/>
    <property type="project" value="TreeGrafter"/>
</dbReference>
<accession>A0A1I6UMA0</accession>
<feature type="domain" description="NADH:quinone oxidoreductase/Mrp antiporter transmembrane" evidence="8">
    <location>
        <begin position="124"/>
        <end position="408"/>
    </location>
</feature>
<feature type="transmembrane region" description="Helical" evidence="7">
    <location>
        <begin position="259"/>
        <end position="283"/>
    </location>
</feature>
<comment type="subcellular location">
    <subcellularLocation>
        <location evidence="1">Endomembrane system</location>
        <topology evidence="1">Multi-pass membrane protein</topology>
    </subcellularLocation>
    <subcellularLocation>
        <location evidence="6">Membrane</location>
        <topology evidence="6">Multi-pass membrane protein</topology>
    </subcellularLocation>
</comment>
<protein>
    <submittedName>
        <fullName evidence="9">NADH dehydrogenase subunit M</fullName>
    </submittedName>
</protein>
<feature type="transmembrane region" description="Helical" evidence="7">
    <location>
        <begin position="295"/>
        <end position="314"/>
    </location>
</feature>
<feature type="transmembrane region" description="Helical" evidence="7">
    <location>
        <begin position="159"/>
        <end position="178"/>
    </location>
</feature>
<organism evidence="9 10">
    <name type="scientific">Sphingobacterium wenxiniae</name>
    <dbReference type="NCBI Taxonomy" id="683125"/>
    <lineage>
        <taxon>Bacteria</taxon>
        <taxon>Pseudomonadati</taxon>
        <taxon>Bacteroidota</taxon>
        <taxon>Sphingobacteriia</taxon>
        <taxon>Sphingobacteriales</taxon>
        <taxon>Sphingobacteriaceae</taxon>
        <taxon>Sphingobacterium</taxon>
    </lineage>
</organism>
<dbReference type="Proteomes" id="UP000198785">
    <property type="component" value="Unassembled WGS sequence"/>
</dbReference>
<comment type="similarity">
    <text evidence="2">Belongs to the complex I subunit 4 family.</text>
</comment>
<evidence type="ECO:0000313" key="9">
    <source>
        <dbReference type="EMBL" id="SFT02518.1"/>
    </source>
</evidence>
<keyword evidence="4 7" id="KW-1133">Transmembrane helix</keyword>
<dbReference type="PANTHER" id="PTHR43507:SF1">
    <property type="entry name" value="NADH-UBIQUINONE OXIDOREDUCTASE CHAIN 4"/>
    <property type="match status" value="1"/>
</dbReference>
<feature type="transmembrane region" description="Helical" evidence="7">
    <location>
        <begin position="6"/>
        <end position="22"/>
    </location>
</feature>